<dbReference type="EMBL" id="JAHUZN010000003">
    <property type="protein sequence ID" value="KAG8498911.1"/>
    <property type="molecule type" value="Genomic_DNA"/>
</dbReference>
<dbReference type="OrthoDB" id="1001105at2759"/>
<comment type="caution">
    <text evidence="1">The sequence shown here is derived from an EMBL/GenBank/DDBJ whole genome shotgun (WGS) entry which is preliminary data.</text>
</comment>
<gene>
    <name evidence="1" type="ORF">CXB51_005302</name>
</gene>
<protein>
    <submittedName>
        <fullName evidence="1">Uncharacterized protein</fullName>
    </submittedName>
</protein>
<accession>A0A8J5Z0W3</accession>
<evidence type="ECO:0000313" key="2">
    <source>
        <dbReference type="Proteomes" id="UP000701853"/>
    </source>
</evidence>
<dbReference type="Proteomes" id="UP000701853">
    <property type="component" value="Chromosome 3"/>
</dbReference>
<organism evidence="1 2">
    <name type="scientific">Gossypium anomalum</name>
    <dbReference type="NCBI Taxonomy" id="47600"/>
    <lineage>
        <taxon>Eukaryota</taxon>
        <taxon>Viridiplantae</taxon>
        <taxon>Streptophyta</taxon>
        <taxon>Embryophyta</taxon>
        <taxon>Tracheophyta</taxon>
        <taxon>Spermatophyta</taxon>
        <taxon>Magnoliopsida</taxon>
        <taxon>eudicotyledons</taxon>
        <taxon>Gunneridae</taxon>
        <taxon>Pentapetalae</taxon>
        <taxon>rosids</taxon>
        <taxon>malvids</taxon>
        <taxon>Malvales</taxon>
        <taxon>Malvaceae</taxon>
        <taxon>Malvoideae</taxon>
        <taxon>Gossypium</taxon>
    </lineage>
</organism>
<keyword evidence="2" id="KW-1185">Reference proteome</keyword>
<reference evidence="1 2" key="1">
    <citation type="journal article" date="2021" name="bioRxiv">
        <title>The Gossypium anomalum genome as a resource for cotton improvement and evolutionary analysis of hybrid incompatibility.</title>
        <authorList>
            <person name="Grover C.E."/>
            <person name="Yuan D."/>
            <person name="Arick M.A."/>
            <person name="Miller E.R."/>
            <person name="Hu G."/>
            <person name="Peterson D.G."/>
            <person name="Wendel J.F."/>
            <person name="Udall J.A."/>
        </authorList>
    </citation>
    <scope>NUCLEOTIDE SEQUENCE [LARGE SCALE GENOMIC DNA]</scope>
    <source>
        <strain evidence="1">JFW-Udall</strain>
        <tissue evidence="1">Leaf</tissue>
    </source>
</reference>
<dbReference type="AlphaFoldDB" id="A0A8J5Z0W3"/>
<evidence type="ECO:0000313" key="1">
    <source>
        <dbReference type="EMBL" id="KAG8498911.1"/>
    </source>
</evidence>
<proteinExistence type="predicted"/>
<sequence length="297" mass="34697">MMVELCAETIKYREFDPNCSTGWLYGDIVIMDLYFVVQLAQESRIVEDLPTLSIFWSWEFYLHSPGRVFGRLRVFSKMDFVEEWVEGIKSQSGTMFGFWGSRNWKDKTDQADVAQKIMQIPLAATDHKDFQVWKGELSGKYSLPLKVTITIWKISWDFIPHLANLRYRESSQLTDVLAATTGLKMVSTFFANPISIERKHTTRTDLAKRIHRHMEEYEGMRATKIPLNTNNIYKKQADIPRIIVQFDAAFDSRNFKSATGLVVWGLRGNYWPQDRYFTITSPLHLQQKHMHVVKPQN</sequence>
<name>A0A8J5Z0W3_9ROSI</name>